<reference evidence="3" key="1">
    <citation type="submission" date="2017-12" db="EMBL/GenBank/DDBJ databases">
        <authorList>
            <person name="Barbosa P."/>
            <person name="Usie A."/>
            <person name="Ramos A.M."/>
        </authorList>
    </citation>
    <scope>NUCLEOTIDE SEQUENCE</scope>
    <source>
        <strain evidence="3">HL8</strain>
        <tissue evidence="3">Leaves</tissue>
    </source>
</reference>
<evidence type="ECO:0000256" key="1">
    <source>
        <dbReference type="SAM" id="SignalP"/>
    </source>
</evidence>
<feature type="chain" id="PRO_5044716881" description="Secreted protein" evidence="1">
    <location>
        <begin position="19"/>
        <end position="104"/>
    </location>
</feature>
<evidence type="ECO:0008006" key="5">
    <source>
        <dbReference type="Google" id="ProtNLM"/>
    </source>
</evidence>
<dbReference type="EMBL" id="PKMF04000049">
    <property type="protein sequence ID" value="KAK7855119.1"/>
    <property type="molecule type" value="Genomic_DNA"/>
</dbReference>
<evidence type="ECO:0000313" key="3">
    <source>
        <dbReference type="EMBL" id="KAK7855119.1"/>
    </source>
</evidence>
<organism evidence="3 4">
    <name type="scientific">Quercus suber</name>
    <name type="common">Cork oak</name>
    <dbReference type="NCBI Taxonomy" id="58331"/>
    <lineage>
        <taxon>Eukaryota</taxon>
        <taxon>Viridiplantae</taxon>
        <taxon>Streptophyta</taxon>
        <taxon>Embryophyta</taxon>
        <taxon>Tracheophyta</taxon>
        <taxon>Spermatophyta</taxon>
        <taxon>Magnoliopsida</taxon>
        <taxon>eudicotyledons</taxon>
        <taxon>Gunneridae</taxon>
        <taxon>Pentapetalae</taxon>
        <taxon>rosids</taxon>
        <taxon>fabids</taxon>
        <taxon>Fagales</taxon>
        <taxon>Fagaceae</taxon>
        <taxon>Quercus</taxon>
    </lineage>
</organism>
<name>A0AAW0LWB3_QUESU</name>
<dbReference type="AlphaFoldDB" id="A0AAW0LWB3"/>
<keyword evidence="1" id="KW-0732">Signal</keyword>
<feature type="signal peptide" evidence="1">
    <location>
        <begin position="1"/>
        <end position="18"/>
    </location>
</feature>
<evidence type="ECO:0000313" key="4">
    <source>
        <dbReference type="Proteomes" id="UP000237347"/>
    </source>
</evidence>
<reference evidence="3" key="3">
    <citation type="submission" date="2023-07" db="EMBL/GenBank/DDBJ databases">
        <title>An improved reference 1 genome and first organelle genomes of Quercus suber.</title>
        <authorList>
            <consortium name="Genosuber Consortium"/>
            <person name="Usie A."/>
            <person name="Serra O."/>
            <person name="Barros P."/>
        </authorList>
    </citation>
    <scope>NUCLEOTIDE SEQUENCE</scope>
    <source>
        <strain evidence="3">HL8</strain>
        <tissue evidence="3">Leaves</tissue>
    </source>
</reference>
<proteinExistence type="predicted"/>
<keyword evidence="4" id="KW-1185">Reference proteome</keyword>
<gene>
    <name evidence="2" type="ORF">CFP56_029811</name>
    <name evidence="3" type="ORF">CFP56_029814</name>
</gene>
<comment type="caution">
    <text evidence="3">The sequence shown here is derived from an EMBL/GenBank/DDBJ whole genome shotgun (WGS) entry which is preliminary data.</text>
</comment>
<dbReference type="EMBL" id="PKMF04000049">
    <property type="protein sequence ID" value="KAK7855085.1"/>
    <property type="molecule type" value="Genomic_DNA"/>
</dbReference>
<sequence>MGSWQFCLLFLQLTKVESLKFEASFMSERATLFLSSIGLLGEYCPKSRKKNRHTADKVGCMHLGLSEGYNTHCLGSQFFRPFPIANFTGKGESRNTAAADLCIF</sequence>
<accession>A0AAW0LWB3</accession>
<protein>
    <recommendedName>
        <fullName evidence="5">Secreted protein</fullName>
    </recommendedName>
</protein>
<reference evidence="3 4" key="2">
    <citation type="journal article" date="2018" name="Sci. Data">
        <title>The draft genome sequence of cork oak.</title>
        <authorList>
            <person name="Ramos A.M."/>
            <person name="Usie A."/>
            <person name="Barbosa P."/>
            <person name="Barros P.M."/>
            <person name="Capote T."/>
            <person name="Chaves I."/>
            <person name="Simoes F."/>
            <person name="Abreu I."/>
            <person name="Carrasquinho I."/>
            <person name="Faro C."/>
            <person name="Guimaraes J.B."/>
            <person name="Mendonca D."/>
            <person name="Nobrega F."/>
            <person name="Rodrigues L."/>
            <person name="Saibo N.J.M."/>
            <person name="Varela M.C."/>
            <person name="Egas C."/>
            <person name="Matos J."/>
            <person name="Miguel C.M."/>
            <person name="Oliveira M.M."/>
            <person name="Ricardo C.P."/>
            <person name="Goncalves S."/>
        </authorList>
    </citation>
    <scope>NUCLEOTIDE SEQUENCE [LARGE SCALE GENOMIC DNA]</scope>
    <source>
        <strain evidence="4">cv. HL8</strain>
        <strain evidence="3">HL8</strain>
    </source>
</reference>
<evidence type="ECO:0000313" key="2">
    <source>
        <dbReference type="EMBL" id="KAK7855085.1"/>
    </source>
</evidence>
<dbReference type="Proteomes" id="UP000237347">
    <property type="component" value="Unassembled WGS sequence"/>
</dbReference>